<sequence length="688" mass="71541">MSFSIGLPNLIIGLRESLEAGLVITILLAAIRRGTGDRRDIAAIWIGVVAALSVSISAAVVLTAGLDALPATGQSILSGLLGLLAVVLVTRMIFTMRATARTMKRDITEKVTAGAQLGTAALMLTAFTAVARESLEATLFLWTASRQTGDASGALVGAVVGIALGLGLAYLLYRRALSLNLATFFTYTAVLLAVVIAGILAYSIGELQNVGWIPGRTAVAWDVSASIDASSWWMAIITALTGIAVHMTVIQVTAWVAYLVVVLWCLFRVPASAPAADGEPSRFDAVARRIAGGGKVVGALILIVPIAIAATVATLLPKSVSTESTVTVADGSCGADAAVTSAGAHTFTVVNKSSRTGEVTFEDVAGNILGEIETLAPKTSAPMHASIPAGNFRFHCAMAGTAPAYSPVIAVSGVDDAPLPTPKAPVSDADLQGPADALRADVLTRLSALHDASQALAAAVASGDTAAAQQRWRDAIWIWQQSSASYRAFGELGDAVGGEPWGLPGGVDDPSFRGLRRLEYGLWNGQSTEVLAPIAARLTTDVDALRAAVAAHDDRVALDPKDIPLRAHEVLEEAERHLTNGFSDLGAGTEYFETDAMIANTRVVLACLEPLLTARAPQLLAQSQAALDHLQQVLTATARTPQGTWLSRHQISPDQRLAINAALSSTLEVLAQLPGVLEPPLARTPGGN</sequence>
<feature type="transmembrane region" description="Helical" evidence="9">
    <location>
        <begin position="184"/>
        <end position="204"/>
    </location>
</feature>
<keyword evidence="6" id="KW-0732">Signal</keyword>
<evidence type="ECO:0000256" key="1">
    <source>
        <dbReference type="ARBA" id="ARBA00004141"/>
    </source>
</evidence>
<keyword evidence="8 9" id="KW-0472">Membrane</keyword>
<evidence type="ECO:0000259" key="10">
    <source>
        <dbReference type="Pfam" id="PF09375"/>
    </source>
</evidence>
<dbReference type="GO" id="GO:0042597">
    <property type="term" value="C:periplasmic space"/>
    <property type="evidence" value="ECO:0007669"/>
    <property type="project" value="UniProtKB-SubCell"/>
</dbReference>
<evidence type="ECO:0000256" key="5">
    <source>
        <dbReference type="ARBA" id="ARBA00022692"/>
    </source>
</evidence>
<dbReference type="InterPro" id="IPR004923">
    <property type="entry name" value="FTR1/Fip1/EfeU"/>
</dbReference>
<dbReference type="Pfam" id="PF13473">
    <property type="entry name" value="Cupredoxin_1"/>
    <property type="match status" value="1"/>
</dbReference>
<reference evidence="12 13" key="2">
    <citation type="journal article" date="2017" name="Int. J. Syst. Evol. Microbiol.">
        <title>Gordonia phthalatica sp. nov., a di-n-butyl phthalate-degrading bacterium isolated from activated sludge.</title>
        <authorList>
            <person name="Jin D."/>
            <person name="Kong X."/>
            <person name="Jia M."/>
            <person name="Yu X."/>
            <person name="Wang X."/>
            <person name="Zhuang X."/>
            <person name="Deng Y."/>
            <person name="Bai Z."/>
        </authorList>
    </citation>
    <scope>NUCLEOTIDE SEQUENCE [LARGE SCALE GENOMIC DNA]</scope>
    <source>
        <strain evidence="12 13">QH-11</strain>
    </source>
</reference>
<evidence type="ECO:0000256" key="2">
    <source>
        <dbReference type="ARBA" id="ARBA00004418"/>
    </source>
</evidence>
<feature type="transmembrane region" description="Helical" evidence="9">
    <location>
        <begin position="296"/>
        <end position="316"/>
    </location>
</feature>
<dbReference type="Pfam" id="PF09375">
    <property type="entry name" value="Peptidase_M75"/>
    <property type="match status" value="1"/>
</dbReference>
<organism evidence="12 13">
    <name type="scientific">Gordonia phthalatica</name>
    <dbReference type="NCBI Taxonomy" id="1136941"/>
    <lineage>
        <taxon>Bacteria</taxon>
        <taxon>Bacillati</taxon>
        <taxon>Actinomycetota</taxon>
        <taxon>Actinomycetes</taxon>
        <taxon>Mycobacteriales</taxon>
        <taxon>Gordoniaceae</taxon>
        <taxon>Gordonia</taxon>
    </lineage>
</organism>
<dbReference type="InterPro" id="IPR038352">
    <property type="entry name" value="Imelysin_sf"/>
</dbReference>
<proteinExistence type="inferred from homology"/>
<keyword evidence="5 9" id="KW-0812">Transmembrane</keyword>
<evidence type="ECO:0000256" key="9">
    <source>
        <dbReference type="SAM" id="Phobius"/>
    </source>
</evidence>
<dbReference type="InterPro" id="IPR034981">
    <property type="entry name" value="Imelysin-like_EfeO/Algp7"/>
</dbReference>
<dbReference type="GO" id="GO:0033573">
    <property type="term" value="C:high-affinity iron permease complex"/>
    <property type="evidence" value="ECO:0007669"/>
    <property type="project" value="InterPro"/>
</dbReference>
<feature type="transmembrane region" description="Helical" evidence="9">
    <location>
        <begin position="256"/>
        <end position="276"/>
    </location>
</feature>
<keyword evidence="7 9" id="KW-1133">Transmembrane helix</keyword>
<feature type="transmembrane region" description="Helical" evidence="9">
    <location>
        <begin position="76"/>
        <end position="94"/>
    </location>
</feature>
<dbReference type="PANTHER" id="PTHR31632:SF2">
    <property type="entry name" value="PLASMA MEMBRANE IRON PERMEASE"/>
    <property type="match status" value="1"/>
</dbReference>
<dbReference type="KEGG" id="goq:ACH46_15075"/>
<dbReference type="STRING" id="1136941.ACH46_15075"/>
<feature type="transmembrane region" description="Helical" evidence="9">
    <location>
        <begin position="43"/>
        <end position="64"/>
    </location>
</feature>
<name>A0A0N9NIZ4_9ACTN</name>
<feature type="transmembrane region" description="Helical" evidence="9">
    <location>
        <begin position="151"/>
        <end position="172"/>
    </location>
</feature>
<comment type="similarity">
    <text evidence="3">Belongs to the EfeM/EfeO family.</text>
</comment>
<reference evidence="13" key="1">
    <citation type="submission" date="2015-06" db="EMBL/GenBank/DDBJ databases">
        <title>Complete genome sequence and metabolic analysis of phthalate degradation pathway in Gordonia sp. QH-11.</title>
        <authorList>
            <person name="Jin D."/>
            <person name="Kong X."/>
            <person name="Bai Z."/>
        </authorList>
    </citation>
    <scope>NUCLEOTIDE SEQUENCE [LARGE SCALE GENOMIC DNA]</scope>
    <source>
        <strain evidence="13">QH-11</strain>
    </source>
</reference>
<feature type="transmembrane region" description="Helical" evidence="9">
    <location>
        <begin position="114"/>
        <end position="131"/>
    </location>
</feature>
<dbReference type="CDD" id="cd14656">
    <property type="entry name" value="Imelysin-like_EfeO"/>
    <property type="match status" value="1"/>
</dbReference>
<comment type="similarity">
    <text evidence="4">Belongs to the oxidase-dependent Fe transporter (OFeT) (TC 9.A.10.1) family.</text>
</comment>
<evidence type="ECO:0000256" key="3">
    <source>
        <dbReference type="ARBA" id="ARBA00005989"/>
    </source>
</evidence>
<feature type="domain" description="Imelysin-like" evidence="10">
    <location>
        <begin position="441"/>
        <end position="668"/>
    </location>
</feature>
<dbReference type="RefSeq" id="WP_082399700.1">
    <property type="nucleotide sequence ID" value="NZ_CP011853.1"/>
</dbReference>
<comment type="subcellular location">
    <subcellularLocation>
        <location evidence="1">Membrane</location>
        <topology evidence="1">Multi-pass membrane protein</topology>
    </subcellularLocation>
    <subcellularLocation>
        <location evidence="2">Periplasm</location>
    </subcellularLocation>
</comment>
<evidence type="ECO:0000256" key="7">
    <source>
        <dbReference type="ARBA" id="ARBA00022989"/>
    </source>
</evidence>
<dbReference type="Gene3D" id="1.20.1420.20">
    <property type="entry name" value="M75 peptidase, HXXE motif"/>
    <property type="match status" value="1"/>
</dbReference>
<evidence type="ECO:0000313" key="12">
    <source>
        <dbReference type="EMBL" id="ALG85554.1"/>
    </source>
</evidence>
<dbReference type="PANTHER" id="PTHR31632">
    <property type="entry name" value="IRON TRANSPORTER FTH1"/>
    <property type="match status" value="1"/>
</dbReference>
<evidence type="ECO:0000256" key="6">
    <source>
        <dbReference type="ARBA" id="ARBA00022729"/>
    </source>
</evidence>
<feature type="domain" description="EfeO-type cupredoxin-like" evidence="11">
    <location>
        <begin position="304"/>
        <end position="401"/>
    </location>
</feature>
<feature type="transmembrane region" description="Helical" evidence="9">
    <location>
        <begin position="12"/>
        <end position="31"/>
    </location>
</feature>
<dbReference type="Pfam" id="PF03239">
    <property type="entry name" value="FTR1"/>
    <property type="match status" value="1"/>
</dbReference>
<protein>
    <submittedName>
        <fullName evidence="12">Uncharacterized protein</fullName>
    </submittedName>
</protein>
<gene>
    <name evidence="12" type="ORF">ACH46_15075</name>
</gene>
<dbReference type="OrthoDB" id="7260758at2"/>
<evidence type="ECO:0000256" key="8">
    <source>
        <dbReference type="ARBA" id="ARBA00023136"/>
    </source>
</evidence>
<dbReference type="EMBL" id="CP011853">
    <property type="protein sequence ID" value="ALG85554.1"/>
    <property type="molecule type" value="Genomic_DNA"/>
</dbReference>
<dbReference type="InterPro" id="IPR028096">
    <property type="entry name" value="EfeO_Cupredoxin"/>
</dbReference>
<keyword evidence="13" id="KW-1185">Reference proteome</keyword>
<dbReference type="InterPro" id="IPR018976">
    <property type="entry name" value="Imelysin-like"/>
</dbReference>
<dbReference type="AlphaFoldDB" id="A0A0N9NIZ4"/>
<evidence type="ECO:0000313" key="13">
    <source>
        <dbReference type="Proteomes" id="UP000063789"/>
    </source>
</evidence>
<dbReference type="PATRIC" id="fig|1136941.3.peg.3079"/>
<dbReference type="GO" id="GO:0015093">
    <property type="term" value="F:ferrous iron transmembrane transporter activity"/>
    <property type="evidence" value="ECO:0007669"/>
    <property type="project" value="TreeGrafter"/>
</dbReference>
<dbReference type="Proteomes" id="UP000063789">
    <property type="component" value="Chromosome"/>
</dbReference>
<evidence type="ECO:0000259" key="11">
    <source>
        <dbReference type="Pfam" id="PF13473"/>
    </source>
</evidence>
<evidence type="ECO:0000256" key="4">
    <source>
        <dbReference type="ARBA" id="ARBA00008333"/>
    </source>
</evidence>
<accession>A0A0N9NIZ4</accession>